<feature type="region of interest" description="Disordered" evidence="1">
    <location>
        <begin position="1"/>
        <end position="65"/>
    </location>
</feature>
<protein>
    <submittedName>
        <fullName evidence="2">Uncharacterized protein</fullName>
    </submittedName>
</protein>
<dbReference type="EMBL" id="ML005418">
    <property type="protein sequence ID" value="RKP18586.1"/>
    <property type="molecule type" value="Genomic_DNA"/>
</dbReference>
<evidence type="ECO:0000313" key="2">
    <source>
        <dbReference type="EMBL" id="RKP18586.1"/>
    </source>
</evidence>
<gene>
    <name evidence="2" type="ORF">ROZALSC1DRAFT_29745</name>
</gene>
<name>A0A4P9YGG5_ROZAC</name>
<dbReference type="AlphaFoldDB" id="A0A4P9YGG5"/>
<feature type="compositionally biased region" description="Basic and acidic residues" evidence="1">
    <location>
        <begin position="29"/>
        <end position="64"/>
    </location>
</feature>
<accession>A0A4P9YGG5</accession>
<dbReference type="Proteomes" id="UP000281549">
    <property type="component" value="Unassembled WGS sequence"/>
</dbReference>
<evidence type="ECO:0000313" key="3">
    <source>
        <dbReference type="Proteomes" id="UP000281549"/>
    </source>
</evidence>
<sequence>MAPPRPLSKPPSKAESKERSQSAVNVSNNDHRGSLQHAGKENYRHSPEKEIKEPTEVKDLENKRHSNVKNKLQVQTNVSNQNDIQFKPSETIRNKLMYIHSPYNVQDEQLKSLKHKTTQSSDDELKAYPETRKSYVQRGHVLRLENPANSDKTITENIFPFDAKKINADLICYILLSFLTGIHDQLYKY</sequence>
<organism evidence="2 3">
    <name type="scientific">Rozella allomycis (strain CSF55)</name>
    <dbReference type="NCBI Taxonomy" id="988480"/>
    <lineage>
        <taxon>Eukaryota</taxon>
        <taxon>Fungi</taxon>
        <taxon>Fungi incertae sedis</taxon>
        <taxon>Cryptomycota</taxon>
        <taxon>Cryptomycota incertae sedis</taxon>
        <taxon>Rozella</taxon>
    </lineage>
</organism>
<proteinExistence type="predicted"/>
<evidence type="ECO:0000256" key="1">
    <source>
        <dbReference type="SAM" id="MobiDB-lite"/>
    </source>
</evidence>
<reference evidence="3" key="1">
    <citation type="journal article" date="2018" name="Nat. Microbiol.">
        <title>Leveraging single-cell genomics to expand the fungal tree of life.</title>
        <authorList>
            <person name="Ahrendt S.R."/>
            <person name="Quandt C.A."/>
            <person name="Ciobanu D."/>
            <person name="Clum A."/>
            <person name="Salamov A."/>
            <person name="Andreopoulos B."/>
            <person name="Cheng J.F."/>
            <person name="Woyke T."/>
            <person name="Pelin A."/>
            <person name="Henrissat B."/>
            <person name="Reynolds N.K."/>
            <person name="Benny G.L."/>
            <person name="Smith M.E."/>
            <person name="James T.Y."/>
            <person name="Grigoriev I.V."/>
        </authorList>
    </citation>
    <scope>NUCLEOTIDE SEQUENCE [LARGE SCALE GENOMIC DNA]</scope>
    <source>
        <strain evidence="3">CSF55</strain>
    </source>
</reference>